<evidence type="ECO:0000256" key="11">
    <source>
        <dbReference type="RuleBase" id="RU000682"/>
    </source>
</evidence>
<dbReference type="InterPro" id="IPR009057">
    <property type="entry name" value="Homeodomain-like_sf"/>
</dbReference>
<dbReference type="GO" id="GO:0000977">
    <property type="term" value="F:RNA polymerase II transcription regulatory region sequence-specific DNA binding"/>
    <property type="evidence" value="ECO:0007669"/>
    <property type="project" value="TreeGrafter"/>
</dbReference>
<feature type="region of interest" description="Disordered" evidence="12">
    <location>
        <begin position="1"/>
        <end position="29"/>
    </location>
</feature>
<evidence type="ECO:0000256" key="2">
    <source>
        <dbReference type="ARBA" id="ARBA00022723"/>
    </source>
</evidence>
<dbReference type="PROSITE" id="PS50023">
    <property type="entry name" value="LIM_DOMAIN_2"/>
    <property type="match status" value="2"/>
</dbReference>
<keyword evidence="15" id="KW-1185">Reference proteome</keyword>
<feature type="DNA-binding region" description="Homeobox" evidence="9">
    <location>
        <begin position="189"/>
        <end position="248"/>
    </location>
</feature>
<evidence type="ECO:0000259" key="13">
    <source>
        <dbReference type="PROSITE" id="PS50023"/>
    </source>
</evidence>
<keyword evidence="4 10" id="KW-0862">Zinc</keyword>
<dbReference type="SMART" id="SM00389">
    <property type="entry name" value="HOX"/>
    <property type="match status" value="1"/>
</dbReference>
<dbReference type="Gene3D" id="1.10.10.60">
    <property type="entry name" value="Homeodomain-like"/>
    <property type="match status" value="1"/>
</dbReference>
<dbReference type="InterPro" id="IPR001781">
    <property type="entry name" value="Znf_LIM"/>
</dbReference>
<evidence type="ECO:0000256" key="5">
    <source>
        <dbReference type="ARBA" id="ARBA00023038"/>
    </source>
</evidence>
<organism evidence="15 16">
    <name type="scientific">Panagrellus redivivus</name>
    <name type="common">Microworm</name>
    <dbReference type="NCBI Taxonomy" id="6233"/>
    <lineage>
        <taxon>Eukaryota</taxon>
        <taxon>Metazoa</taxon>
        <taxon>Ecdysozoa</taxon>
        <taxon>Nematoda</taxon>
        <taxon>Chromadorea</taxon>
        <taxon>Rhabditida</taxon>
        <taxon>Tylenchina</taxon>
        <taxon>Panagrolaimomorpha</taxon>
        <taxon>Panagrolaimoidea</taxon>
        <taxon>Panagrolaimidae</taxon>
        <taxon>Panagrellus</taxon>
    </lineage>
</organism>
<keyword evidence="8 9" id="KW-0539">Nucleus</keyword>
<dbReference type="Proteomes" id="UP000492821">
    <property type="component" value="Unassembled WGS sequence"/>
</dbReference>
<feature type="domain" description="LIM zinc-binding" evidence="13">
    <location>
        <begin position="59"/>
        <end position="117"/>
    </location>
</feature>
<evidence type="ECO:0000256" key="4">
    <source>
        <dbReference type="ARBA" id="ARBA00022833"/>
    </source>
</evidence>
<keyword evidence="6 9" id="KW-0238">DNA-binding</keyword>
<dbReference type="GO" id="GO:0005634">
    <property type="term" value="C:nucleus"/>
    <property type="evidence" value="ECO:0007669"/>
    <property type="project" value="UniProtKB-SubCell"/>
</dbReference>
<keyword evidence="3" id="KW-0677">Repeat</keyword>
<feature type="domain" description="LIM zinc-binding" evidence="13">
    <location>
        <begin position="118"/>
        <end position="182"/>
    </location>
</feature>
<keyword evidence="7 9" id="KW-0371">Homeobox</keyword>
<dbReference type="Gene3D" id="2.10.110.10">
    <property type="entry name" value="Cysteine Rich Protein"/>
    <property type="match status" value="2"/>
</dbReference>
<dbReference type="AlphaFoldDB" id="A0A7E4VIG1"/>
<dbReference type="FunFam" id="1.10.10.60:FF:000219">
    <property type="entry name" value="LIM/homeobox protein Lhx3"/>
    <property type="match status" value="1"/>
</dbReference>
<evidence type="ECO:0000256" key="6">
    <source>
        <dbReference type="ARBA" id="ARBA00023125"/>
    </source>
</evidence>
<dbReference type="SMART" id="SM00132">
    <property type="entry name" value="LIM"/>
    <property type="match status" value="2"/>
</dbReference>
<dbReference type="GO" id="GO:0046872">
    <property type="term" value="F:metal ion binding"/>
    <property type="evidence" value="ECO:0007669"/>
    <property type="project" value="UniProtKB-KW"/>
</dbReference>
<evidence type="ECO:0000256" key="8">
    <source>
        <dbReference type="ARBA" id="ARBA00023242"/>
    </source>
</evidence>
<evidence type="ECO:0000256" key="7">
    <source>
        <dbReference type="ARBA" id="ARBA00023155"/>
    </source>
</evidence>
<dbReference type="GO" id="GO:0007409">
    <property type="term" value="P:axonogenesis"/>
    <property type="evidence" value="ECO:0007669"/>
    <property type="project" value="UniProtKB-ARBA"/>
</dbReference>
<name>A0A7E4VIG1_PANRE</name>
<dbReference type="FunFam" id="2.10.110.10:FF:000136">
    <property type="entry name" value="LIM domain family"/>
    <property type="match status" value="1"/>
</dbReference>
<evidence type="ECO:0000256" key="9">
    <source>
        <dbReference type="PROSITE-ProRule" id="PRU00108"/>
    </source>
</evidence>
<reference evidence="16" key="2">
    <citation type="submission" date="2020-10" db="UniProtKB">
        <authorList>
            <consortium name="WormBaseParasite"/>
        </authorList>
    </citation>
    <scope>IDENTIFICATION</scope>
</reference>
<proteinExistence type="predicted"/>
<dbReference type="Pfam" id="PF00412">
    <property type="entry name" value="LIM"/>
    <property type="match status" value="2"/>
</dbReference>
<evidence type="ECO:0000256" key="10">
    <source>
        <dbReference type="PROSITE-ProRule" id="PRU00125"/>
    </source>
</evidence>
<dbReference type="InterPro" id="IPR001356">
    <property type="entry name" value="HD"/>
</dbReference>
<dbReference type="PROSITE" id="PS00027">
    <property type="entry name" value="HOMEOBOX_1"/>
    <property type="match status" value="1"/>
</dbReference>
<dbReference type="PROSITE" id="PS50071">
    <property type="entry name" value="HOMEOBOX_2"/>
    <property type="match status" value="1"/>
</dbReference>
<dbReference type="GO" id="GO:0000981">
    <property type="term" value="F:DNA-binding transcription factor activity, RNA polymerase II-specific"/>
    <property type="evidence" value="ECO:0007669"/>
    <property type="project" value="InterPro"/>
</dbReference>
<evidence type="ECO:0000256" key="1">
    <source>
        <dbReference type="ARBA" id="ARBA00004123"/>
    </source>
</evidence>
<evidence type="ECO:0000259" key="14">
    <source>
        <dbReference type="PROSITE" id="PS50071"/>
    </source>
</evidence>
<dbReference type="SUPFAM" id="SSF57716">
    <property type="entry name" value="Glucocorticoid receptor-like (DNA-binding domain)"/>
    <property type="match status" value="1"/>
</dbReference>
<evidence type="ECO:0000313" key="16">
    <source>
        <dbReference type="WBParaSite" id="Pan_g21200.t1"/>
    </source>
</evidence>
<evidence type="ECO:0000313" key="15">
    <source>
        <dbReference type="Proteomes" id="UP000492821"/>
    </source>
</evidence>
<dbReference type="PANTHER" id="PTHR24208">
    <property type="entry name" value="LIM/HOMEOBOX PROTEIN LHX"/>
    <property type="match status" value="1"/>
</dbReference>
<dbReference type="PROSITE" id="PS00478">
    <property type="entry name" value="LIM_DOMAIN_1"/>
    <property type="match status" value="1"/>
</dbReference>
<evidence type="ECO:0000256" key="12">
    <source>
        <dbReference type="SAM" id="MobiDB-lite"/>
    </source>
</evidence>
<feature type="compositionally biased region" description="Polar residues" evidence="12">
    <location>
        <begin position="257"/>
        <end position="282"/>
    </location>
</feature>
<keyword evidence="5 10" id="KW-0440">LIM domain</keyword>
<dbReference type="PANTHER" id="PTHR24208:SF128">
    <property type="entry name" value="LIM3, ISOFORM G"/>
    <property type="match status" value="1"/>
</dbReference>
<evidence type="ECO:0000256" key="3">
    <source>
        <dbReference type="ARBA" id="ARBA00022737"/>
    </source>
</evidence>
<dbReference type="GO" id="GO:0045944">
    <property type="term" value="P:positive regulation of transcription by RNA polymerase II"/>
    <property type="evidence" value="ECO:0007669"/>
    <property type="project" value="UniProtKB-ARBA"/>
</dbReference>
<dbReference type="CDD" id="cd00086">
    <property type="entry name" value="homeodomain"/>
    <property type="match status" value="1"/>
</dbReference>
<reference evidence="15" key="1">
    <citation type="journal article" date="2013" name="Genetics">
        <title>The draft genome and transcriptome of Panagrellus redivivus are shaped by the harsh demands of a free-living lifestyle.</title>
        <authorList>
            <person name="Srinivasan J."/>
            <person name="Dillman A.R."/>
            <person name="Macchietto M.G."/>
            <person name="Heikkinen L."/>
            <person name="Lakso M."/>
            <person name="Fracchia K.M."/>
            <person name="Antoshechkin I."/>
            <person name="Mortazavi A."/>
            <person name="Wong G."/>
            <person name="Sternberg P.W."/>
        </authorList>
    </citation>
    <scope>NUCLEOTIDE SEQUENCE [LARGE SCALE GENOMIC DNA]</scope>
    <source>
        <strain evidence="15">MT8872</strain>
    </source>
</reference>
<dbReference type="WBParaSite" id="Pan_g21200.t1">
    <property type="protein sequence ID" value="Pan_g21200.t1"/>
    <property type="gene ID" value="Pan_g21200"/>
</dbReference>
<accession>A0A7E4VIG1</accession>
<protein>
    <submittedName>
        <fullName evidence="16">Homeobox domain-containing protein</fullName>
    </submittedName>
</protein>
<feature type="domain" description="Homeobox" evidence="14">
    <location>
        <begin position="187"/>
        <end position="247"/>
    </location>
</feature>
<feature type="compositionally biased region" description="Polar residues" evidence="12">
    <location>
        <begin position="1"/>
        <end position="26"/>
    </location>
</feature>
<dbReference type="InterPro" id="IPR050453">
    <property type="entry name" value="LIM_Homeobox_TF"/>
</dbReference>
<dbReference type="Pfam" id="PF00046">
    <property type="entry name" value="Homeodomain"/>
    <property type="match status" value="1"/>
</dbReference>
<comment type="subcellular location">
    <subcellularLocation>
        <location evidence="1 9 11">Nucleus</location>
    </subcellularLocation>
</comment>
<sequence length="432" mass="47821">MMTSSVDANNNNDPQRSSDGASTASVSGEHGETSAVSLTHLDGNGRAAIRETSEVTDLCQCQRCESAIRDKFVYKVLDACFHERCLQCVDCDMTFSSTCFTRNGTLYCREHFRRRFGPKCSRCGQSLDESTVVRKANGHVYHVACFQCVICKRELTTGDQFYLIPMDGRLVCRTDYENAAKESEMDNSNKRPRTTISAKSLETLKQAYQTSSKPARHVREQLAAETGLDMRVVQVWFQNRRAKEKRLKKDAGRRWTTDTMTSNSFNKTFDSDSGSNDESLTGRSPLYGGHPYADTPNDLDLHVDLSVPPPPPYQMPSSYSMPDASMLQSMNMQPLQSMNGYAPPVSNANVDPTQGGYDAIPGMHFAPSPLANAYNLHMQQQGGPQGNIMASCVSGVPPMHMSPGSNMHHHHSHHNMMMPQPMSVGAGGYMTQ</sequence>
<feature type="region of interest" description="Disordered" evidence="12">
    <location>
        <begin position="248"/>
        <end position="294"/>
    </location>
</feature>
<keyword evidence="2 10" id="KW-0479">Metal-binding</keyword>
<dbReference type="SUPFAM" id="SSF46689">
    <property type="entry name" value="Homeodomain-like"/>
    <property type="match status" value="1"/>
</dbReference>
<dbReference type="InterPro" id="IPR017970">
    <property type="entry name" value="Homeobox_CS"/>
</dbReference>